<protein>
    <submittedName>
        <fullName evidence="2">Uncharacterized protein</fullName>
    </submittedName>
</protein>
<comment type="caution">
    <text evidence="2">The sequence shown here is derived from an EMBL/GenBank/DDBJ whole genome shotgun (WGS) entry which is preliminary data.</text>
</comment>
<proteinExistence type="predicted"/>
<dbReference type="EMBL" id="JAESIY010000011">
    <property type="protein sequence ID" value="MBL3658289.1"/>
    <property type="molecule type" value="Genomic_DNA"/>
</dbReference>
<keyword evidence="1" id="KW-0812">Transmembrane</keyword>
<accession>A0A937FBS8</accession>
<dbReference type="AlphaFoldDB" id="A0A937FBS8"/>
<name>A0A937FBS8_9BACT</name>
<dbReference type="Proteomes" id="UP000659388">
    <property type="component" value="Unassembled WGS sequence"/>
</dbReference>
<evidence type="ECO:0000313" key="3">
    <source>
        <dbReference type="Proteomes" id="UP000659388"/>
    </source>
</evidence>
<feature type="transmembrane region" description="Helical" evidence="1">
    <location>
        <begin position="46"/>
        <end position="64"/>
    </location>
</feature>
<gene>
    <name evidence="2" type="ORF">JL102_19205</name>
</gene>
<dbReference type="RefSeq" id="WP_202246078.1">
    <property type="nucleotide sequence ID" value="NZ_JAESIY010000011.1"/>
</dbReference>
<sequence>MTKRISALPKRNRKDVVGEGTGMIAIKATDVEYIENRTYKGKGKGWSLDWLWGGGFLFFLIVLRPWRGGMVLYCFLGYCAILMFGFLYHYIAPKRYFIANRQTGMLKLPTSEKKEEIWVAFADGFGFEKTVYASSFYTTLYFITKPEIKPSLSFSLALFETEDYWNFIVWYMDKNRPLPPGKAFDPYREQDFERRKAAGFPKPLYPSNIPTHEFTEAQQKERKRIGGW</sequence>
<keyword evidence="3" id="KW-1185">Reference proteome</keyword>
<organism evidence="2 3">
    <name type="scientific">Fulvivirga sediminis</name>
    <dbReference type="NCBI Taxonomy" id="2803949"/>
    <lineage>
        <taxon>Bacteria</taxon>
        <taxon>Pseudomonadati</taxon>
        <taxon>Bacteroidota</taxon>
        <taxon>Cytophagia</taxon>
        <taxon>Cytophagales</taxon>
        <taxon>Fulvivirgaceae</taxon>
        <taxon>Fulvivirga</taxon>
    </lineage>
</organism>
<feature type="transmembrane region" description="Helical" evidence="1">
    <location>
        <begin position="70"/>
        <end position="91"/>
    </location>
</feature>
<evidence type="ECO:0000313" key="2">
    <source>
        <dbReference type="EMBL" id="MBL3658289.1"/>
    </source>
</evidence>
<keyword evidence="1" id="KW-0472">Membrane</keyword>
<keyword evidence="1" id="KW-1133">Transmembrane helix</keyword>
<reference evidence="2" key="1">
    <citation type="submission" date="2021-01" db="EMBL/GenBank/DDBJ databases">
        <title>Fulvivirga kasyanovii gen. nov., sp nov., a novel member of the phylum Bacteroidetes isolated from seawater in a mussel farm.</title>
        <authorList>
            <person name="Zhao L.-H."/>
            <person name="Wang Z.-J."/>
        </authorList>
    </citation>
    <scope>NUCLEOTIDE SEQUENCE</scope>
    <source>
        <strain evidence="2">2943</strain>
    </source>
</reference>
<evidence type="ECO:0000256" key="1">
    <source>
        <dbReference type="SAM" id="Phobius"/>
    </source>
</evidence>